<dbReference type="InterPro" id="IPR016067">
    <property type="entry name" value="S-AdoMet_deCO2ase_core"/>
</dbReference>
<name>A0AAD9N6D8_9ANNE</name>
<proteinExistence type="inferred from homology"/>
<accession>A0AAD9N6D8</accession>
<evidence type="ECO:0000256" key="5">
    <source>
        <dbReference type="ARBA" id="ARBA00048112"/>
    </source>
</evidence>
<dbReference type="AlphaFoldDB" id="A0AAD9N6D8"/>
<dbReference type="SUPFAM" id="SSF56276">
    <property type="entry name" value="S-adenosylmethionine decarboxylase"/>
    <property type="match status" value="1"/>
</dbReference>
<dbReference type="Proteomes" id="UP001208570">
    <property type="component" value="Unassembled WGS sequence"/>
</dbReference>
<dbReference type="GO" id="GO:0008295">
    <property type="term" value="P:spermidine biosynthetic process"/>
    <property type="evidence" value="ECO:0007669"/>
    <property type="project" value="UniProtKB-KW"/>
</dbReference>
<protein>
    <recommendedName>
        <fullName evidence="9">S-adenosylmethionine decarboxylase proenzyme</fullName>
    </recommendedName>
</protein>
<organism evidence="7 8">
    <name type="scientific">Paralvinella palmiformis</name>
    <dbReference type="NCBI Taxonomy" id="53620"/>
    <lineage>
        <taxon>Eukaryota</taxon>
        <taxon>Metazoa</taxon>
        <taxon>Spiralia</taxon>
        <taxon>Lophotrochozoa</taxon>
        <taxon>Annelida</taxon>
        <taxon>Polychaeta</taxon>
        <taxon>Sedentaria</taxon>
        <taxon>Canalipalpata</taxon>
        <taxon>Terebellida</taxon>
        <taxon>Terebelliformia</taxon>
        <taxon>Alvinellidae</taxon>
        <taxon>Paralvinella</taxon>
    </lineage>
</organism>
<evidence type="ECO:0000256" key="1">
    <source>
        <dbReference type="ARBA" id="ARBA00004911"/>
    </source>
</evidence>
<evidence type="ECO:0000256" key="4">
    <source>
        <dbReference type="ARBA" id="ARBA00023115"/>
    </source>
</evidence>
<dbReference type="GO" id="GO:0006597">
    <property type="term" value="P:spermine biosynthetic process"/>
    <property type="evidence" value="ECO:0007669"/>
    <property type="project" value="TreeGrafter"/>
</dbReference>
<evidence type="ECO:0000256" key="2">
    <source>
        <dbReference type="ARBA" id="ARBA00008466"/>
    </source>
</evidence>
<comment type="caution">
    <text evidence="7">The sequence shown here is derived from an EMBL/GenBank/DDBJ whole genome shotgun (WGS) entry which is preliminary data.</text>
</comment>
<dbReference type="GO" id="GO:0004014">
    <property type="term" value="F:adenosylmethionine decarboxylase activity"/>
    <property type="evidence" value="ECO:0007669"/>
    <property type="project" value="UniProtKB-EC"/>
</dbReference>
<keyword evidence="6" id="KW-1133">Transmembrane helix</keyword>
<dbReference type="EMBL" id="JAODUP010000164">
    <property type="protein sequence ID" value="KAK2158782.1"/>
    <property type="molecule type" value="Genomic_DNA"/>
</dbReference>
<gene>
    <name evidence="7" type="ORF">LSH36_164g06065</name>
</gene>
<dbReference type="InterPro" id="IPR048283">
    <property type="entry name" value="AdoMetDC-like"/>
</dbReference>
<keyword evidence="6" id="KW-0812">Transmembrane</keyword>
<evidence type="ECO:0000313" key="8">
    <source>
        <dbReference type="Proteomes" id="UP001208570"/>
    </source>
</evidence>
<dbReference type="Pfam" id="PF01536">
    <property type="entry name" value="SAM_decarbox"/>
    <property type="match status" value="1"/>
</dbReference>
<sequence>MCSIPGRTSSAQSCSMPYIRTLKLRPRIWMTFLVMAPLMPWAVLTETVVQLLMQDLDPEKMKLFSRDNCASVEIATKKSGIADLIPGTMIDDYLFDPCGYSMNGLLRNGQYFTIHITPEPQFSYCSFETNIPKESYHSLIMKVLDIFKPKKFLVTLFANEGSVANVKHIECEDFSALTNYRQVDHQFCQLKNYNLTYTMFKSAATNTWLASDPPH</sequence>
<evidence type="ECO:0000256" key="6">
    <source>
        <dbReference type="SAM" id="Phobius"/>
    </source>
</evidence>
<dbReference type="PANTHER" id="PTHR11570:SF0">
    <property type="entry name" value="S-ADENOSYLMETHIONINE DECARBOXYLASE PROENZYME"/>
    <property type="match status" value="1"/>
</dbReference>
<keyword evidence="8" id="KW-1185">Reference proteome</keyword>
<dbReference type="PANTHER" id="PTHR11570">
    <property type="entry name" value="S-ADENOSYLMETHIONINE DECARBOXYLASE"/>
    <property type="match status" value="1"/>
</dbReference>
<comment type="pathway">
    <text evidence="1">Amine and polyamine biosynthesis; S-adenosylmethioninamine biosynthesis; S-adenosylmethioninamine from S-adenosyl-L-methionine: step 1/1.</text>
</comment>
<evidence type="ECO:0000313" key="7">
    <source>
        <dbReference type="EMBL" id="KAK2158782.1"/>
    </source>
</evidence>
<reference evidence="7" key="1">
    <citation type="journal article" date="2023" name="Mol. Biol. Evol.">
        <title>Third-Generation Sequencing Reveals the Adaptive Role of the Epigenome in Three Deep-Sea Polychaetes.</title>
        <authorList>
            <person name="Perez M."/>
            <person name="Aroh O."/>
            <person name="Sun Y."/>
            <person name="Lan Y."/>
            <person name="Juniper S.K."/>
            <person name="Young C.R."/>
            <person name="Angers B."/>
            <person name="Qian P.Y."/>
        </authorList>
    </citation>
    <scope>NUCLEOTIDE SEQUENCE</scope>
    <source>
        <strain evidence="7">P08H-3</strain>
    </source>
</reference>
<keyword evidence="3" id="KW-0745">Spermidine biosynthesis</keyword>
<evidence type="ECO:0000256" key="3">
    <source>
        <dbReference type="ARBA" id="ARBA00023066"/>
    </source>
</evidence>
<dbReference type="GO" id="GO:0005829">
    <property type="term" value="C:cytosol"/>
    <property type="evidence" value="ECO:0007669"/>
    <property type="project" value="TreeGrafter"/>
</dbReference>
<dbReference type="Gene3D" id="3.60.90.10">
    <property type="entry name" value="S-adenosylmethionine decarboxylase"/>
    <property type="match status" value="1"/>
</dbReference>
<keyword evidence="6" id="KW-0472">Membrane</keyword>
<comment type="catalytic activity">
    <reaction evidence="5">
        <text>S-adenosyl-L-methionine + H(+) = S-adenosyl 3-(methylsulfanyl)propylamine + CO2</text>
        <dbReference type="Rhea" id="RHEA:15981"/>
        <dbReference type="ChEBI" id="CHEBI:15378"/>
        <dbReference type="ChEBI" id="CHEBI:16526"/>
        <dbReference type="ChEBI" id="CHEBI:57443"/>
        <dbReference type="ChEBI" id="CHEBI:59789"/>
        <dbReference type="EC" id="4.1.1.50"/>
    </reaction>
</comment>
<evidence type="ECO:0008006" key="9">
    <source>
        <dbReference type="Google" id="ProtNLM"/>
    </source>
</evidence>
<keyword evidence="4" id="KW-0620">Polyamine biosynthesis</keyword>
<comment type="similarity">
    <text evidence="2">Belongs to the eukaryotic AdoMetDC family.</text>
</comment>
<feature type="transmembrane region" description="Helical" evidence="6">
    <location>
        <begin position="28"/>
        <end position="53"/>
    </location>
</feature>